<organism evidence="2 3">
    <name type="scientific">Pleurodeles waltl</name>
    <name type="common">Iberian ribbed newt</name>
    <dbReference type="NCBI Taxonomy" id="8319"/>
    <lineage>
        <taxon>Eukaryota</taxon>
        <taxon>Metazoa</taxon>
        <taxon>Chordata</taxon>
        <taxon>Craniata</taxon>
        <taxon>Vertebrata</taxon>
        <taxon>Euteleostomi</taxon>
        <taxon>Amphibia</taxon>
        <taxon>Batrachia</taxon>
        <taxon>Caudata</taxon>
        <taxon>Salamandroidea</taxon>
        <taxon>Salamandridae</taxon>
        <taxon>Pleurodelinae</taxon>
        <taxon>Pleurodeles</taxon>
    </lineage>
</organism>
<comment type="caution">
    <text evidence="2">The sequence shown here is derived from an EMBL/GenBank/DDBJ whole genome shotgun (WGS) entry which is preliminary data.</text>
</comment>
<evidence type="ECO:0000313" key="3">
    <source>
        <dbReference type="Proteomes" id="UP001066276"/>
    </source>
</evidence>
<proteinExistence type="predicted"/>
<protein>
    <submittedName>
        <fullName evidence="2">Uncharacterized protein</fullName>
    </submittedName>
</protein>
<evidence type="ECO:0000313" key="2">
    <source>
        <dbReference type="EMBL" id="KAJ1130759.1"/>
    </source>
</evidence>
<accession>A0AAV7PV20</accession>
<feature type="region of interest" description="Disordered" evidence="1">
    <location>
        <begin position="34"/>
        <end position="64"/>
    </location>
</feature>
<keyword evidence="3" id="KW-1185">Reference proteome</keyword>
<feature type="compositionally biased region" description="Polar residues" evidence="1">
    <location>
        <begin position="46"/>
        <end position="56"/>
    </location>
</feature>
<dbReference type="EMBL" id="JANPWB010000011">
    <property type="protein sequence ID" value="KAJ1130759.1"/>
    <property type="molecule type" value="Genomic_DNA"/>
</dbReference>
<dbReference type="AlphaFoldDB" id="A0AAV7PV20"/>
<gene>
    <name evidence="2" type="ORF">NDU88_009107</name>
</gene>
<dbReference type="Proteomes" id="UP001066276">
    <property type="component" value="Chromosome 7"/>
</dbReference>
<reference evidence="2" key="1">
    <citation type="journal article" date="2022" name="bioRxiv">
        <title>Sequencing and chromosome-scale assembly of the giantPleurodeles waltlgenome.</title>
        <authorList>
            <person name="Brown T."/>
            <person name="Elewa A."/>
            <person name="Iarovenko S."/>
            <person name="Subramanian E."/>
            <person name="Araus A.J."/>
            <person name="Petzold A."/>
            <person name="Susuki M."/>
            <person name="Suzuki K.-i.T."/>
            <person name="Hayashi T."/>
            <person name="Toyoda A."/>
            <person name="Oliveira C."/>
            <person name="Osipova E."/>
            <person name="Leigh N.D."/>
            <person name="Simon A."/>
            <person name="Yun M.H."/>
        </authorList>
    </citation>
    <scope>NUCLEOTIDE SEQUENCE</scope>
    <source>
        <strain evidence="2">20211129_DDA</strain>
        <tissue evidence="2">Liver</tissue>
    </source>
</reference>
<name>A0AAV7PV20_PLEWA</name>
<evidence type="ECO:0000256" key="1">
    <source>
        <dbReference type="SAM" id="MobiDB-lite"/>
    </source>
</evidence>
<sequence>MPGTASSLPRHFYNHLAQPPCRVEFQRVRSLHFDSAQGPPAHHRVTSASPGTGTSTDGKEDFLPGRTTLRIPAVPCTLRRSISQETGGALVSASSVLIHPALGNKRLTEQINCTALPKLTEYQHGPTRVVPEAGIEVSALLTAYGGMMIRLVNGMNITKLRGEESSCPCAASSSVSHPRRQKVFCSNHTE</sequence>